<proteinExistence type="inferred from homology"/>
<dbReference type="NCBIfam" id="TIGR04265">
    <property type="entry name" value="bac_cardiolipin"/>
    <property type="match status" value="1"/>
</dbReference>
<evidence type="ECO:0000256" key="10">
    <source>
        <dbReference type="ARBA" id="ARBA00023209"/>
    </source>
</evidence>
<dbReference type="AlphaFoldDB" id="A0A1M5EHD7"/>
<organism evidence="15 16">
    <name type="scientific">Salegentibacter echinorum</name>
    <dbReference type="NCBI Taxonomy" id="1073325"/>
    <lineage>
        <taxon>Bacteria</taxon>
        <taxon>Pseudomonadati</taxon>
        <taxon>Bacteroidota</taxon>
        <taxon>Flavobacteriia</taxon>
        <taxon>Flavobacteriales</taxon>
        <taxon>Flavobacteriaceae</taxon>
        <taxon>Salegentibacter</taxon>
    </lineage>
</organism>
<feature type="active site" evidence="12">
    <location>
        <position position="402"/>
    </location>
</feature>
<comment type="catalytic activity">
    <reaction evidence="12">
        <text>2 a 1,2-diacyl-sn-glycero-3-phospho-(1'-sn-glycerol) = a cardiolipin + glycerol</text>
        <dbReference type="Rhea" id="RHEA:31451"/>
        <dbReference type="ChEBI" id="CHEBI:17754"/>
        <dbReference type="ChEBI" id="CHEBI:62237"/>
        <dbReference type="ChEBI" id="CHEBI:64716"/>
    </reaction>
</comment>
<dbReference type="Proteomes" id="UP000183945">
    <property type="component" value="Unassembled WGS sequence"/>
</dbReference>
<name>A0A1M5EHD7_SALEC</name>
<keyword evidence="6" id="KW-0677">Repeat</keyword>
<feature type="transmembrane region" description="Helical" evidence="12">
    <location>
        <begin position="6"/>
        <end position="24"/>
    </location>
</feature>
<dbReference type="HAMAP" id="MF_01916">
    <property type="entry name" value="Cardiolipin_synth_Cls"/>
    <property type="match status" value="1"/>
</dbReference>
<evidence type="ECO:0000256" key="13">
    <source>
        <dbReference type="NCBIfam" id="TIGR04265"/>
    </source>
</evidence>
<dbReference type="Gene3D" id="3.30.870.10">
    <property type="entry name" value="Endonuclease Chain A"/>
    <property type="match status" value="2"/>
</dbReference>
<dbReference type="CDD" id="cd09110">
    <property type="entry name" value="PLDc_CLS_1"/>
    <property type="match status" value="1"/>
</dbReference>
<dbReference type="PANTHER" id="PTHR21248">
    <property type="entry name" value="CARDIOLIPIN SYNTHASE"/>
    <property type="match status" value="1"/>
</dbReference>
<evidence type="ECO:0000256" key="7">
    <source>
        <dbReference type="ARBA" id="ARBA00022989"/>
    </source>
</evidence>
<feature type="domain" description="PLD phosphodiesterase" evidence="14">
    <location>
        <begin position="397"/>
        <end position="424"/>
    </location>
</feature>
<comment type="subcellular location">
    <subcellularLocation>
        <location evidence="1 12">Cell membrane</location>
        <topology evidence="1 12">Multi-pass membrane protein</topology>
    </subcellularLocation>
</comment>
<comment type="similarity">
    <text evidence="12">Belongs to the phospholipase D family. Cardiolipin synthase subfamily.</text>
</comment>
<feature type="active site" evidence="12">
    <location>
        <position position="227"/>
    </location>
</feature>
<feature type="transmembrane region" description="Helical" evidence="12">
    <location>
        <begin position="33"/>
        <end position="53"/>
    </location>
</feature>
<reference evidence="16" key="1">
    <citation type="submission" date="2016-11" db="EMBL/GenBank/DDBJ databases">
        <authorList>
            <person name="Varghese N."/>
            <person name="Submissions S."/>
        </authorList>
    </citation>
    <scope>NUCLEOTIDE SEQUENCE [LARGE SCALE GENOMIC DNA]</scope>
    <source>
        <strain evidence="16">DSM 24579</strain>
    </source>
</reference>
<feature type="active site" evidence="12">
    <location>
        <position position="222"/>
    </location>
</feature>
<dbReference type="InterPro" id="IPR030874">
    <property type="entry name" value="Cardiolipin_synth_Firmi"/>
</dbReference>
<keyword evidence="8 12" id="KW-0443">Lipid metabolism</keyword>
<dbReference type="Pfam" id="PF13396">
    <property type="entry name" value="PLDc_N"/>
    <property type="match status" value="1"/>
</dbReference>
<evidence type="ECO:0000256" key="9">
    <source>
        <dbReference type="ARBA" id="ARBA00023136"/>
    </source>
</evidence>
<evidence type="ECO:0000256" key="6">
    <source>
        <dbReference type="ARBA" id="ARBA00022737"/>
    </source>
</evidence>
<evidence type="ECO:0000256" key="2">
    <source>
        <dbReference type="ARBA" id="ARBA00022475"/>
    </source>
</evidence>
<dbReference type="PROSITE" id="PS50035">
    <property type="entry name" value="PLD"/>
    <property type="match status" value="2"/>
</dbReference>
<comment type="function">
    <text evidence="12">Catalyzes the reversible phosphatidyl group transfer from one phosphatidylglycerol molecule to another to form cardiolipin (CL) (diphosphatidylglycerol) and glycerol.</text>
</comment>
<dbReference type="InterPro" id="IPR001736">
    <property type="entry name" value="PLipase_D/transphosphatidylase"/>
</dbReference>
<protein>
    <recommendedName>
        <fullName evidence="12 13">Cardiolipin synthase</fullName>
        <shortName evidence="12">CL synthase</shortName>
        <ecNumber evidence="12 13">2.7.8.-</ecNumber>
    </recommendedName>
</protein>
<dbReference type="OrthoDB" id="9762009at2"/>
<keyword evidence="9 12" id="KW-0472">Membrane</keyword>
<evidence type="ECO:0000259" key="14">
    <source>
        <dbReference type="PROSITE" id="PS50035"/>
    </source>
</evidence>
<feature type="active site" evidence="12">
    <location>
        <position position="220"/>
    </location>
</feature>
<evidence type="ECO:0000313" key="15">
    <source>
        <dbReference type="EMBL" id="SHF78534.1"/>
    </source>
</evidence>
<feature type="active site" evidence="12">
    <location>
        <position position="404"/>
    </location>
</feature>
<dbReference type="GO" id="GO:0008808">
    <property type="term" value="F:cardiolipin synthase activity"/>
    <property type="evidence" value="ECO:0007669"/>
    <property type="project" value="UniProtKB-UniRule"/>
</dbReference>
<keyword evidence="11 12" id="KW-1208">Phospholipid metabolism</keyword>
<dbReference type="RefSeq" id="WP_072877561.1">
    <property type="nucleotide sequence ID" value="NZ_FQVT01000002.1"/>
</dbReference>
<dbReference type="SMART" id="SM00155">
    <property type="entry name" value="PLDc"/>
    <property type="match status" value="2"/>
</dbReference>
<keyword evidence="5 12" id="KW-0812">Transmembrane</keyword>
<dbReference type="FunFam" id="3.30.870.10:FF:000014">
    <property type="entry name" value="Cardiolipin synthase"/>
    <property type="match status" value="1"/>
</dbReference>
<evidence type="ECO:0000256" key="12">
    <source>
        <dbReference type="HAMAP-Rule" id="MF_01916"/>
    </source>
</evidence>
<dbReference type="InterPro" id="IPR025202">
    <property type="entry name" value="PLD-like_dom"/>
</dbReference>
<dbReference type="InterPro" id="IPR022924">
    <property type="entry name" value="Cardiolipin_synthase"/>
</dbReference>
<evidence type="ECO:0000256" key="4">
    <source>
        <dbReference type="ARBA" id="ARBA00022679"/>
    </source>
</evidence>
<accession>A0A1M5EHD7</accession>
<dbReference type="EC" id="2.7.8.-" evidence="12 13"/>
<evidence type="ECO:0000313" key="16">
    <source>
        <dbReference type="Proteomes" id="UP000183945"/>
    </source>
</evidence>
<keyword evidence="16" id="KW-1185">Reference proteome</keyword>
<dbReference type="SUPFAM" id="SSF56024">
    <property type="entry name" value="Phospholipase D/nuclease"/>
    <property type="match status" value="2"/>
</dbReference>
<evidence type="ECO:0000256" key="3">
    <source>
        <dbReference type="ARBA" id="ARBA00022516"/>
    </source>
</evidence>
<keyword evidence="4 12" id="KW-0808">Transferase</keyword>
<evidence type="ECO:0000256" key="11">
    <source>
        <dbReference type="ARBA" id="ARBA00023264"/>
    </source>
</evidence>
<keyword evidence="7 12" id="KW-1133">Transmembrane helix</keyword>
<dbReference type="GO" id="GO:0032049">
    <property type="term" value="P:cardiolipin biosynthetic process"/>
    <property type="evidence" value="ECO:0007669"/>
    <property type="project" value="UniProtKB-UniRule"/>
</dbReference>
<sequence length="484" mass="55643">MSWILLFEIIYIIILVLTILRVLYDTRSGSKILAYILFIVLVPVVGMLFYFSFGINYRKRKLYSKKLVADEPLRKEIKNRLQVYKEKLDTLGLLSKAHHNLSNFINSTSGSPLTGNNEVELLLNGEEKFPKVLAAIEAAKSHIHLEYYIYEDDKTGNEIAALLIKKAQEGVEVRFLYDDFGSHDLRKKFIKKLENAGVATAPFYKIKLYALANRLNYRNHRKIIVIDGERSFVGGINMSDKYRNDTKNQDSLYWRDTHLMLKGPASLYLQYLFLCDWNFCSKQQLEFGPKYFPEQPENKTIEKELLQIVPSGPDSNLPVIFYSLMQAIASAKEKIWITSPYFIPGESLMDALIIAAKSGVEVKLLVPGISDSKMVNAAARSYYSELLPHGVQIYLYNKGFVHAKTMVVDDKLAVVGSANMDYRSFDLNFEVNAVLFSENINKKLQKAFEYDLTVASKINAEKWLNRPKYIHLWEKFVRLLSPFL</sequence>
<keyword evidence="3 12" id="KW-0444">Lipid biosynthesis</keyword>
<dbReference type="GO" id="GO:0005886">
    <property type="term" value="C:plasma membrane"/>
    <property type="evidence" value="ECO:0007669"/>
    <property type="project" value="UniProtKB-SubCell"/>
</dbReference>
<evidence type="ECO:0000256" key="8">
    <source>
        <dbReference type="ARBA" id="ARBA00023098"/>
    </source>
</evidence>
<feature type="active site" evidence="12">
    <location>
        <position position="409"/>
    </location>
</feature>
<dbReference type="InterPro" id="IPR027379">
    <property type="entry name" value="CLS_N"/>
</dbReference>
<dbReference type="STRING" id="1073325.SAMN05444483_102374"/>
<keyword evidence="10 12" id="KW-0594">Phospholipid biosynthesis</keyword>
<keyword evidence="2 12" id="KW-1003">Cell membrane</keyword>
<dbReference type="Pfam" id="PF13091">
    <property type="entry name" value="PLDc_2"/>
    <property type="match status" value="2"/>
</dbReference>
<evidence type="ECO:0000256" key="1">
    <source>
        <dbReference type="ARBA" id="ARBA00004651"/>
    </source>
</evidence>
<dbReference type="CDD" id="cd09112">
    <property type="entry name" value="PLDc_CLS_2"/>
    <property type="match status" value="1"/>
</dbReference>
<gene>
    <name evidence="15" type="ORF">SAMN05444483_102374</name>
</gene>
<dbReference type="PANTHER" id="PTHR21248:SF22">
    <property type="entry name" value="PHOSPHOLIPASE D"/>
    <property type="match status" value="1"/>
</dbReference>
<dbReference type="EMBL" id="FQVT01000002">
    <property type="protein sequence ID" value="SHF78534.1"/>
    <property type="molecule type" value="Genomic_DNA"/>
</dbReference>
<feature type="domain" description="PLD phosphodiesterase" evidence="14">
    <location>
        <begin position="215"/>
        <end position="242"/>
    </location>
</feature>
<evidence type="ECO:0000256" key="5">
    <source>
        <dbReference type="ARBA" id="ARBA00022692"/>
    </source>
</evidence>